<keyword evidence="3" id="KW-1185">Reference proteome</keyword>
<dbReference type="Gene3D" id="1.20.1290.10">
    <property type="entry name" value="AhpD-like"/>
    <property type="match status" value="1"/>
</dbReference>
<dbReference type="RefSeq" id="WP_269441591.1">
    <property type="nucleotide sequence ID" value="NZ_CP097463.1"/>
</dbReference>
<dbReference type="InterPro" id="IPR029032">
    <property type="entry name" value="AhpD-like"/>
</dbReference>
<evidence type="ECO:0000313" key="2">
    <source>
        <dbReference type="EMBL" id="WAX55089.1"/>
    </source>
</evidence>
<feature type="domain" description="Carboxymuconolactone decarboxylase-like" evidence="1">
    <location>
        <begin position="40"/>
        <end position="119"/>
    </location>
</feature>
<reference evidence="2" key="1">
    <citation type="submission" date="2022-05" db="EMBL/GenBank/DDBJ databases">
        <title>Jatrophihabitans sp. SB3-54 whole genome sequence.</title>
        <authorList>
            <person name="Suh M.K."/>
            <person name="Eom M.K."/>
            <person name="Kim J.S."/>
            <person name="Kim H.S."/>
            <person name="Do H.E."/>
            <person name="Shin Y.K."/>
            <person name="Lee J.-S."/>
        </authorList>
    </citation>
    <scope>NUCLEOTIDE SEQUENCE</scope>
    <source>
        <strain evidence="2">SB3-54</strain>
    </source>
</reference>
<name>A0ABY7JR99_9ACTN</name>
<dbReference type="PANTHER" id="PTHR34846">
    <property type="entry name" value="4-CARBOXYMUCONOLACTONE DECARBOXYLASE FAMILY PROTEIN (AFU_ORTHOLOGUE AFUA_6G11590)"/>
    <property type="match status" value="1"/>
</dbReference>
<gene>
    <name evidence="2" type="ORF">M6B22_11010</name>
</gene>
<dbReference type="InterPro" id="IPR003779">
    <property type="entry name" value="CMD-like"/>
</dbReference>
<dbReference type="Proteomes" id="UP001164693">
    <property type="component" value="Chromosome"/>
</dbReference>
<sequence length="177" mass="19658">MAEFMPLVEPEELPEDLRRQWDATEREGLRDFLRLMAHAPEQFRLFNAAYASARFDNHLGVRLTELVRIAVAQTTRCPVCMAGRHGAAVSAGLTEELVGEIGGERRCMTEAEAAAVAFAQRFATDHLSITDEQTAALREHFDPQQVVELALLCVFCLVGRFSMLAGLQEQSCPVPAR</sequence>
<protein>
    <submittedName>
        <fullName evidence="2">Carboxymuconolactone decarboxylase family protein</fullName>
    </submittedName>
</protein>
<dbReference type="PANTHER" id="PTHR34846:SF5">
    <property type="entry name" value="CARBOXYMUCONOLACTONE DECARBOXYLASE-LIKE DOMAIN-CONTAINING PROTEIN"/>
    <property type="match status" value="1"/>
</dbReference>
<accession>A0ABY7JR99</accession>
<dbReference type="EMBL" id="CP097463">
    <property type="protein sequence ID" value="WAX55089.1"/>
    <property type="molecule type" value="Genomic_DNA"/>
</dbReference>
<dbReference type="Pfam" id="PF02627">
    <property type="entry name" value="CMD"/>
    <property type="match status" value="1"/>
</dbReference>
<organism evidence="2 3">
    <name type="scientific">Jatrophihabitans cynanchi</name>
    <dbReference type="NCBI Taxonomy" id="2944128"/>
    <lineage>
        <taxon>Bacteria</taxon>
        <taxon>Bacillati</taxon>
        <taxon>Actinomycetota</taxon>
        <taxon>Actinomycetes</taxon>
        <taxon>Jatrophihabitantales</taxon>
        <taxon>Jatrophihabitantaceae</taxon>
        <taxon>Jatrophihabitans</taxon>
    </lineage>
</organism>
<proteinExistence type="predicted"/>
<evidence type="ECO:0000313" key="3">
    <source>
        <dbReference type="Proteomes" id="UP001164693"/>
    </source>
</evidence>
<dbReference type="SUPFAM" id="SSF69118">
    <property type="entry name" value="AhpD-like"/>
    <property type="match status" value="1"/>
</dbReference>
<evidence type="ECO:0000259" key="1">
    <source>
        <dbReference type="Pfam" id="PF02627"/>
    </source>
</evidence>